<feature type="transmembrane region" description="Helical" evidence="2">
    <location>
        <begin position="263"/>
        <end position="280"/>
    </location>
</feature>
<feature type="transmembrane region" description="Helical" evidence="2">
    <location>
        <begin position="1229"/>
        <end position="1254"/>
    </location>
</feature>
<feature type="transmembrane region" description="Helical" evidence="2">
    <location>
        <begin position="1377"/>
        <end position="1398"/>
    </location>
</feature>
<feature type="coiled-coil region" evidence="1">
    <location>
        <begin position="437"/>
        <end position="494"/>
    </location>
</feature>
<evidence type="ECO:0000256" key="1">
    <source>
        <dbReference type="SAM" id="Coils"/>
    </source>
</evidence>
<dbReference type="GeneID" id="97143433"/>
<reference evidence="3 4" key="1">
    <citation type="submission" date="2021-08" db="EMBL/GenBank/DDBJ databases">
        <title>Complete genome sequence of the strain Aneurinibacillus thermoaerophilus CCM 8960.</title>
        <authorList>
            <person name="Musilova J."/>
            <person name="Kourilova X."/>
            <person name="Pernicova I."/>
            <person name="Bezdicek M."/>
            <person name="Lengerova M."/>
            <person name="Obruca S."/>
            <person name="Sedlar K."/>
        </authorList>
    </citation>
    <scope>NUCLEOTIDE SEQUENCE [LARGE SCALE GENOMIC DNA]</scope>
    <source>
        <strain evidence="3 4">CCM 8960</strain>
        <plasmid evidence="3 4">pAT1</plasmid>
    </source>
</reference>
<feature type="transmembrane region" description="Helical" evidence="2">
    <location>
        <begin position="577"/>
        <end position="603"/>
    </location>
</feature>
<proteinExistence type="predicted"/>
<sequence length="1697" mass="185427">MSMVFNASVLINAVDRTSHVLRRIGRTAEHTYRQVQNLNRMNISSAPIVVLRNMQQRLNATTASFREFNAATNAIQAHHTFTKIEKSIARTRRELSLLGFGKTKAEIQALEGQLYNLANVRMDNLRDQIKLTERALEQMKKSADASKYAEEIKKAEAALASYKKQLQDVNAVQKMAEVNGYNVMKAFGKDVFVKPLECFQRFKAQVTGFFNADLAMLAGKTYKTIDGAAKAIVGATDTIQEQRRKVQQLATTYQTLGTTINTMVTPFILGLGAAFAYVGAKAEQAYFKFEAQTLTPRVNMKEYKNAMADVYAETGQAREEVSKVFAFLKNKYDLTAEAAKSLATKGADFADVWASGDAQSSIKAIETMRKTMRLLSIDEEQAANALALAMKRTNGDWEEAAKSLTQYGDVYKKLVTGQKITEDDARAAAERNVAKAIREQSKEYIRLQREKKRLEKQRDATKDKNQKAIINQAIANVESDIKRMQENLGKNREEMLQREIKMMMQLQELDPLNAYQNMGDAEAGVEAMAKAWRNFANVIEQLFDALGPTIEAIGNKLTGMTAAATEFLRNNPGFATFVSHILAGGAALTVFVGLLAPLAYGLLFSKDAFLALGLAMKGMQAGAMAVLPPRVVQMAKRFDMFRKAIIGLPKMLAGLGPALATAFRVAPLALAKFVADFVKLNPMLTAFSLLATVIIDNWERVGPLLKKIWEDIKYAFKPVLDLFRDANGNIWPKMRRILEEISRVIGDILVGALQVIEPLIRGIAQVINGDFNKAAQSFEEAFKNIGSIFDTIFKNFDLTKAIEFGLKIGGSILDGITKALSTGLKKLFELNVQAVASGDVGKIATALTADLLVAAGAALLAAPAFRAMKAMFSMVGGKEGAVSGGRKVGAIAAGTTRTTVQKVKTIYETVRHPRQAIATALSPLSALAGYAMAGMGISSLATARQRQTMRQKGLGLNTADIERWGLREGRTIASTRDLQRNITQTGRYNGRQIFMARQSYLSRMLFGQKFYTYQGGRIQRDANGNIMRDASGAIMYTHAQRNLLMRRGGLFNRRGNDDRIVDRNIWSERYTRARGAIIAARTQVRSFAQNHLIAPLATPIRNKAQEYAIGAKMLVDPVKQGIEGKIIGAKMLYDSFTGSRFAKGASRLNNYVTDRMEKAGLTNHYANMFRTKDSAGNPLTRRQQMMNFVKTGVTGTAKTGFGIIGGTARRVVGAGRMVGKGIGMAGSGIGMLAAGAMAFAPWLAIGALAGGALYKGLSKGADGKSDPSNVAKNIDKITMDIQKNGGNRIRAFWKVFTTEGPKVLRAVGNLIKTTFQVIAKALPPIMQQAWNWIKSMAGAAWNWIKTNGLTLLSNLASGAMSLLGKAWNWVKTDGIRLFGLLIQWLLGTALPGLVVGIIKLLKGAWEWVKSDGMRLLGELFDWIIFTALPTLASSIVKGLLSAFTSVWEKVKELFGQGVETKVKVDYSVPYGPPAPKTRPTPPVTRKVDNKEVFNPAAQKNSFLPYALTKYVEKKANGGIVGAGNSIKKLANGGMAGKGGIVKVPTWVGNGEAIAGEVPGQPEMVIPLHPSRRARAISLWQQTARLIGIKMFANGGIAGSSYRVPFLGTIREMFAPQEQGQGQSTKRELSLSTSSQSSTPIVIQFGDININGGSNREEIGVYVQEELAKFAKELPGIIEAVIRKKRRNNASYRPGLSQ</sequence>
<evidence type="ECO:0000256" key="2">
    <source>
        <dbReference type="SAM" id="Phobius"/>
    </source>
</evidence>
<keyword evidence="3" id="KW-0614">Plasmid</keyword>
<keyword evidence="2" id="KW-0472">Membrane</keyword>
<evidence type="ECO:0000313" key="4">
    <source>
        <dbReference type="Proteomes" id="UP000826616"/>
    </source>
</evidence>
<keyword evidence="4" id="KW-1185">Reference proteome</keyword>
<dbReference type="EMBL" id="CP080765">
    <property type="protein sequence ID" value="QYY44785.1"/>
    <property type="molecule type" value="Genomic_DNA"/>
</dbReference>
<protein>
    <recommendedName>
        <fullName evidence="5">Phage-related protein</fullName>
    </recommendedName>
</protein>
<geneLocation type="plasmid" evidence="3 4">
    <name>pAT1</name>
</geneLocation>
<evidence type="ECO:0000313" key="3">
    <source>
        <dbReference type="EMBL" id="QYY44785.1"/>
    </source>
</evidence>
<dbReference type="Proteomes" id="UP000826616">
    <property type="component" value="Plasmid pAT1"/>
</dbReference>
<name>A0ABX8YHD9_ANETH</name>
<keyword evidence="1" id="KW-0175">Coiled coil</keyword>
<dbReference type="RefSeq" id="WP_220561221.1">
    <property type="nucleotide sequence ID" value="NZ_CP080765.1"/>
</dbReference>
<feature type="coiled-coil region" evidence="1">
    <location>
        <begin position="115"/>
        <end position="172"/>
    </location>
</feature>
<feature type="transmembrane region" description="Helical" evidence="2">
    <location>
        <begin position="609"/>
        <end position="631"/>
    </location>
</feature>
<evidence type="ECO:0008006" key="5">
    <source>
        <dbReference type="Google" id="ProtNLM"/>
    </source>
</evidence>
<keyword evidence="2" id="KW-0812">Transmembrane</keyword>
<organism evidence="3 4">
    <name type="scientific">Aneurinibacillus thermoaerophilus</name>
    <dbReference type="NCBI Taxonomy" id="143495"/>
    <lineage>
        <taxon>Bacteria</taxon>
        <taxon>Bacillati</taxon>
        <taxon>Bacillota</taxon>
        <taxon>Bacilli</taxon>
        <taxon>Bacillales</taxon>
        <taxon>Paenibacillaceae</taxon>
        <taxon>Aneurinibacillus group</taxon>
        <taxon>Aneurinibacillus</taxon>
    </lineage>
</organism>
<gene>
    <name evidence="3" type="ORF">K3F53_18800</name>
</gene>
<feature type="transmembrane region" description="Helical" evidence="2">
    <location>
        <begin position="1419"/>
        <end position="1440"/>
    </location>
</feature>
<feature type="transmembrane region" description="Helical" evidence="2">
    <location>
        <begin position="652"/>
        <end position="674"/>
    </location>
</feature>
<keyword evidence="2" id="KW-1133">Transmembrane helix</keyword>
<accession>A0ABX8YHD9</accession>